<evidence type="ECO:0000313" key="4">
    <source>
        <dbReference type="Proteomes" id="UP001217754"/>
    </source>
</evidence>
<evidence type="ECO:0000256" key="1">
    <source>
        <dbReference type="ARBA" id="ARBA00023284"/>
    </source>
</evidence>
<protein>
    <submittedName>
        <fullName evidence="3">Uncharacterized protein</fullName>
    </submittedName>
</protein>
<dbReference type="RefSeq" id="XP_060121480.1">
    <property type="nucleotide sequence ID" value="XM_060265497.1"/>
</dbReference>
<accession>A0AAF0EWS1</accession>
<feature type="compositionally biased region" description="Pro residues" evidence="2">
    <location>
        <begin position="26"/>
        <end position="38"/>
    </location>
</feature>
<keyword evidence="1" id="KW-0676">Redox-active center</keyword>
<dbReference type="Proteomes" id="UP001217754">
    <property type="component" value="Chromosome 2"/>
</dbReference>
<dbReference type="EMBL" id="CP119959">
    <property type="protein sequence ID" value="WFD38583.1"/>
    <property type="molecule type" value="Genomic_DNA"/>
</dbReference>
<keyword evidence="4" id="KW-1185">Reference proteome</keyword>
<reference evidence="3" key="1">
    <citation type="submission" date="2023-03" db="EMBL/GenBank/DDBJ databases">
        <title>Mating type loci evolution in Malassezia.</title>
        <authorList>
            <person name="Coelho M.A."/>
        </authorList>
    </citation>
    <scope>NUCLEOTIDE SEQUENCE</scope>
    <source>
        <strain evidence="3">CBS 9431</strain>
    </source>
</reference>
<dbReference type="AlphaFoldDB" id="A0AAF0EWS1"/>
<name>A0AAF0EWS1_9BASI</name>
<sequence>MASKQLPALPTQPSANHPYRASMAPSLPPVELSPPFPQTAPHGFSASENDVSLVRPPGAPAGQHAPTSRAVPYLGKSFYLAPRAHFGSERADEVIRPEPARPNVRSTWAGGRPAHGAPAPFLVGQGAPVRAQVAPPTTQPLTTGGVPTSPKMRVPVPPVPAAPVAPAAAPASSPAPPATARAPVAVRAAAPVAAATADPCDVDHAAVEPPISAVAATGLVQPCVMIEHRATWLQTELFLTFSQKDAMDGSSSRASGGGYLASTMLIPRAAPETAGRFRVWLAMHPHGAAKGEVSALHLLWDRKERGGFPELPELKRLVRDKIAPEQSLGHSEK</sequence>
<dbReference type="InterPro" id="IPR036249">
    <property type="entry name" value="Thioredoxin-like_sf"/>
</dbReference>
<evidence type="ECO:0000256" key="2">
    <source>
        <dbReference type="SAM" id="MobiDB-lite"/>
    </source>
</evidence>
<dbReference type="Gene3D" id="3.40.30.10">
    <property type="entry name" value="Glutaredoxin"/>
    <property type="match status" value="1"/>
</dbReference>
<dbReference type="Pfam" id="PF10262">
    <property type="entry name" value="Rdx"/>
    <property type="match status" value="1"/>
</dbReference>
<dbReference type="PANTHER" id="PTHR36417">
    <property type="entry name" value="SELENOPROTEIN DOMAIN PROTEIN (AFU_ORTHOLOGUE AFUA_1G05220)"/>
    <property type="match status" value="1"/>
</dbReference>
<evidence type="ECO:0000313" key="3">
    <source>
        <dbReference type="EMBL" id="WFD38583.1"/>
    </source>
</evidence>
<gene>
    <name evidence="3" type="ORF">MJAP1_001542</name>
</gene>
<dbReference type="PANTHER" id="PTHR36417:SF2">
    <property type="entry name" value="SELENOPROTEIN DOMAIN PROTEIN (AFU_ORTHOLOGUE AFUA_1G05220)"/>
    <property type="match status" value="1"/>
</dbReference>
<feature type="region of interest" description="Disordered" evidence="2">
    <location>
        <begin position="1"/>
        <end position="68"/>
    </location>
</feature>
<proteinExistence type="predicted"/>
<organism evidence="3 4">
    <name type="scientific">Malassezia japonica</name>
    <dbReference type="NCBI Taxonomy" id="223818"/>
    <lineage>
        <taxon>Eukaryota</taxon>
        <taxon>Fungi</taxon>
        <taxon>Dikarya</taxon>
        <taxon>Basidiomycota</taxon>
        <taxon>Ustilaginomycotina</taxon>
        <taxon>Malasseziomycetes</taxon>
        <taxon>Malasseziales</taxon>
        <taxon>Malasseziaceae</taxon>
        <taxon>Malassezia</taxon>
    </lineage>
</organism>
<dbReference type="SUPFAM" id="SSF52833">
    <property type="entry name" value="Thioredoxin-like"/>
    <property type="match status" value="1"/>
</dbReference>
<dbReference type="InterPro" id="IPR011893">
    <property type="entry name" value="Selenoprotein_Rdx-typ"/>
</dbReference>
<dbReference type="GeneID" id="85225191"/>